<dbReference type="Proteomes" id="UP000278907">
    <property type="component" value="Unassembled WGS sequence"/>
</dbReference>
<feature type="transmembrane region" description="Helical" evidence="1">
    <location>
        <begin position="122"/>
        <end position="143"/>
    </location>
</feature>
<feature type="transmembrane region" description="Helical" evidence="1">
    <location>
        <begin position="9"/>
        <end position="29"/>
    </location>
</feature>
<comment type="caution">
    <text evidence="2">The sequence shown here is derived from an EMBL/GenBank/DDBJ whole genome shotgun (WGS) entry which is preliminary data.</text>
</comment>
<organism evidence="2 3">
    <name type="scientific">Corallococcus praedator</name>
    <dbReference type="NCBI Taxonomy" id="2316724"/>
    <lineage>
        <taxon>Bacteria</taxon>
        <taxon>Pseudomonadati</taxon>
        <taxon>Myxococcota</taxon>
        <taxon>Myxococcia</taxon>
        <taxon>Myxococcales</taxon>
        <taxon>Cystobacterineae</taxon>
        <taxon>Myxococcaceae</taxon>
        <taxon>Corallococcus</taxon>
    </lineage>
</organism>
<reference evidence="2 3" key="1">
    <citation type="submission" date="2018-09" db="EMBL/GenBank/DDBJ databases">
        <authorList>
            <person name="Livingstone P.G."/>
            <person name="Whitworth D.E."/>
        </authorList>
    </citation>
    <scope>NUCLEOTIDE SEQUENCE [LARGE SCALE GENOMIC DNA]</scope>
    <source>
        <strain evidence="2 3">CA031B</strain>
    </source>
</reference>
<evidence type="ECO:0000256" key="1">
    <source>
        <dbReference type="SAM" id="Phobius"/>
    </source>
</evidence>
<keyword evidence="1" id="KW-0472">Membrane</keyword>
<keyword evidence="1" id="KW-1133">Transmembrane helix</keyword>
<evidence type="ECO:0000313" key="2">
    <source>
        <dbReference type="EMBL" id="RKI03204.1"/>
    </source>
</evidence>
<sequence>MSVSPFRRWVAIVFLGAFAVGLLVASFVLSRDAFDVQAHAVNVSGAISGHEEDRCSGKDRNNRRYYYPCFKYRVSYEAEGATREAVVEQTRSDRPDRMGEQVELRLDPRTQTMFFAGASGPWRVPVMAGLLGLLCLAGAFLLFKLTSLRDG</sequence>
<gene>
    <name evidence="2" type="ORF">D7Y13_22640</name>
</gene>
<protein>
    <recommendedName>
        <fullName evidence="4">DUF3592 domain-containing protein</fullName>
    </recommendedName>
</protein>
<name>A0ABX9QEJ0_9BACT</name>
<keyword evidence="3" id="KW-1185">Reference proteome</keyword>
<proteinExistence type="predicted"/>
<evidence type="ECO:0008006" key="4">
    <source>
        <dbReference type="Google" id="ProtNLM"/>
    </source>
</evidence>
<evidence type="ECO:0000313" key="3">
    <source>
        <dbReference type="Proteomes" id="UP000278907"/>
    </source>
</evidence>
<accession>A0ABX9QEJ0</accession>
<dbReference type="EMBL" id="RAWI01000184">
    <property type="protein sequence ID" value="RKI03204.1"/>
    <property type="molecule type" value="Genomic_DNA"/>
</dbReference>
<keyword evidence="1" id="KW-0812">Transmembrane</keyword>